<keyword evidence="9" id="KW-0732">Signal</keyword>
<evidence type="ECO:0000256" key="5">
    <source>
        <dbReference type="ARBA" id="ARBA00022694"/>
    </source>
</evidence>
<evidence type="ECO:0000313" key="11">
    <source>
        <dbReference type="EMBL" id="CAH0364259.1"/>
    </source>
</evidence>
<dbReference type="InterPro" id="IPR035587">
    <property type="entry name" value="DUS-like_FMN-bd"/>
</dbReference>
<dbReference type="Gene3D" id="3.20.20.70">
    <property type="entry name" value="Aldolase class I"/>
    <property type="match status" value="1"/>
</dbReference>
<dbReference type="PANTHER" id="PTHR42907:SF1">
    <property type="entry name" value="FMN-LINKED OXIDOREDUCTASES SUPERFAMILY PROTEIN"/>
    <property type="match status" value="1"/>
</dbReference>
<sequence length="383" mass="41109">MRTALIIMAAALRGAAALAKLPLERFSVAPMMDYTDRHFRHLFRLLSRESVLYTEMVTANTLVDDTGAPRHGSGDRWLAHDDHEDKTILQLGGSSPKVLGAATELAMAHHSYAGVNLNCGCPSERVAGAGCFGAALMRDPDQVASCVKAMHRHAPVSVKCRIGVVDSVRDLSDDEDELYTSLARFVETVSREGVSRFIVHARVAVLSGLSPDANRKVPQIMPGIVQRLQSEFPALEIVTNGEVNSVDDVLARSTGLQGAMVGRDACRRPWHYAVVDEEVFGAANPVKSRRALLDAYAHYCDRAEVELAHDGYSPRRAVLKPALTLFHGDAGAGAFKRTIDALHKDASLSAGGVLRAAAEHVPGAVLDAAPGERAVVRREAAAA</sequence>
<keyword evidence="5" id="KW-0819">tRNA processing</keyword>
<dbReference type="GO" id="GO:0050660">
    <property type="term" value="F:flavin adenine dinucleotide binding"/>
    <property type="evidence" value="ECO:0007669"/>
    <property type="project" value="InterPro"/>
</dbReference>
<evidence type="ECO:0000256" key="2">
    <source>
        <dbReference type="ARBA" id="ARBA00022555"/>
    </source>
</evidence>
<dbReference type="GO" id="GO:0000049">
    <property type="term" value="F:tRNA binding"/>
    <property type="evidence" value="ECO:0007669"/>
    <property type="project" value="UniProtKB-KW"/>
</dbReference>
<feature type="signal peptide" evidence="9">
    <location>
        <begin position="1"/>
        <end position="19"/>
    </location>
</feature>
<evidence type="ECO:0000256" key="6">
    <source>
        <dbReference type="ARBA" id="ARBA00022857"/>
    </source>
</evidence>
<evidence type="ECO:0000256" key="8">
    <source>
        <dbReference type="ARBA" id="ARBA00023002"/>
    </source>
</evidence>
<evidence type="ECO:0000259" key="10">
    <source>
        <dbReference type="Pfam" id="PF01207"/>
    </source>
</evidence>
<feature type="domain" description="DUS-like FMN-binding" evidence="10">
    <location>
        <begin position="28"/>
        <end position="345"/>
    </location>
</feature>
<dbReference type="PROSITE" id="PS01136">
    <property type="entry name" value="UPF0034"/>
    <property type="match status" value="1"/>
</dbReference>
<dbReference type="SUPFAM" id="SSF51395">
    <property type="entry name" value="FMN-linked oxidoreductases"/>
    <property type="match status" value="1"/>
</dbReference>
<accession>A0A8J2SB72</accession>
<reference evidence="11" key="1">
    <citation type="submission" date="2021-11" db="EMBL/GenBank/DDBJ databases">
        <authorList>
            <consortium name="Genoscope - CEA"/>
            <person name="William W."/>
        </authorList>
    </citation>
    <scope>NUCLEOTIDE SEQUENCE</scope>
</reference>
<evidence type="ECO:0000256" key="4">
    <source>
        <dbReference type="ARBA" id="ARBA00022643"/>
    </source>
</evidence>
<dbReference type="NCBIfam" id="NF008774">
    <property type="entry name" value="PRK11815.1"/>
    <property type="match status" value="1"/>
</dbReference>
<dbReference type="EMBL" id="CAKKNE010000001">
    <property type="protein sequence ID" value="CAH0364259.1"/>
    <property type="molecule type" value="Genomic_DNA"/>
</dbReference>
<dbReference type="InterPro" id="IPR018517">
    <property type="entry name" value="tRNA_hU_synthase_CS"/>
</dbReference>
<keyword evidence="8" id="KW-0560">Oxidoreductase</keyword>
<keyword evidence="7" id="KW-0694">RNA-binding</keyword>
<dbReference type="InterPro" id="IPR004653">
    <property type="entry name" value="DusA"/>
</dbReference>
<protein>
    <recommendedName>
        <fullName evidence="10">DUS-like FMN-binding domain-containing protein</fullName>
    </recommendedName>
</protein>
<keyword evidence="2" id="KW-0820">tRNA-binding</keyword>
<evidence type="ECO:0000256" key="3">
    <source>
        <dbReference type="ARBA" id="ARBA00022630"/>
    </source>
</evidence>
<feature type="chain" id="PRO_5035194148" description="DUS-like FMN-binding domain-containing protein" evidence="9">
    <location>
        <begin position="20"/>
        <end position="383"/>
    </location>
</feature>
<comment type="cofactor">
    <cofactor evidence="1">
        <name>FMN</name>
        <dbReference type="ChEBI" id="CHEBI:58210"/>
    </cofactor>
</comment>
<dbReference type="Pfam" id="PF01207">
    <property type="entry name" value="Dus"/>
    <property type="match status" value="1"/>
</dbReference>
<evidence type="ECO:0000256" key="7">
    <source>
        <dbReference type="ARBA" id="ARBA00022884"/>
    </source>
</evidence>
<proteinExistence type="predicted"/>
<organism evidence="11 12">
    <name type="scientific">Pelagomonas calceolata</name>
    <dbReference type="NCBI Taxonomy" id="35677"/>
    <lineage>
        <taxon>Eukaryota</taxon>
        <taxon>Sar</taxon>
        <taxon>Stramenopiles</taxon>
        <taxon>Ochrophyta</taxon>
        <taxon>Pelagophyceae</taxon>
        <taxon>Pelagomonadales</taxon>
        <taxon>Pelagomonadaceae</taxon>
        <taxon>Pelagomonas</taxon>
    </lineage>
</organism>
<keyword evidence="3" id="KW-0285">Flavoprotein</keyword>
<evidence type="ECO:0000313" key="12">
    <source>
        <dbReference type="Proteomes" id="UP000789595"/>
    </source>
</evidence>
<evidence type="ECO:0000256" key="1">
    <source>
        <dbReference type="ARBA" id="ARBA00001917"/>
    </source>
</evidence>
<dbReference type="PANTHER" id="PTHR42907">
    <property type="entry name" value="FMN-LINKED OXIDOREDUCTASES SUPERFAMILY PROTEIN"/>
    <property type="match status" value="1"/>
</dbReference>
<dbReference type="GO" id="GO:0017150">
    <property type="term" value="F:tRNA dihydrouridine synthase activity"/>
    <property type="evidence" value="ECO:0007669"/>
    <property type="project" value="InterPro"/>
</dbReference>
<name>A0A8J2SB72_9STRA</name>
<dbReference type="CDD" id="cd02801">
    <property type="entry name" value="DUS_like_FMN"/>
    <property type="match status" value="1"/>
</dbReference>
<keyword evidence="4" id="KW-0288">FMN</keyword>
<evidence type="ECO:0000256" key="9">
    <source>
        <dbReference type="SAM" id="SignalP"/>
    </source>
</evidence>
<comment type="caution">
    <text evidence="11">The sequence shown here is derived from an EMBL/GenBank/DDBJ whole genome shotgun (WGS) entry which is preliminary data.</text>
</comment>
<keyword evidence="6" id="KW-0521">NADP</keyword>
<gene>
    <name evidence="11" type="ORF">PECAL_1P06140</name>
</gene>
<dbReference type="InterPro" id="IPR013785">
    <property type="entry name" value="Aldolase_TIM"/>
</dbReference>
<keyword evidence="12" id="KW-1185">Reference proteome</keyword>
<dbReference type="OrthoDB" id="10262250at2759"/>
<dbReference type="AlphaFoldDB" id="A0A8J2SB72"/>
<dbReference type="Proteomes" id="UP000789595">
    <property type="component" value="Unassembled WGS sequence"/>
</dbReference>